<accession>A0A369J8U5</accession>
<evidence type="ECO:0000313" key="3">
    <source>
        <dbReference type="EMBL" id="RDB18461.1"/>
    </source>
</evidence>
<feature type="region of interest" description="Disordered" evidence="1">
    <location>
        <begin position="1"/>
        <end position="55"/>
    </location>
</feature>
<organism evidence="3 4">
    <name type="scientific">Hypsizygus marmoreus</name>
    <name type="common">White beech mushroom</name>
    <name type="synonym">Agaricus marmoreus</name>
    <dbReference type="NCBI Taxonomy" id="39966"/>
    <lineage>
        <taxon>Eukaryota</taxon>
        <taxon>Fungi</taxon>
        <taxon>Dikarya</taxon>
        <taxon>Basidiomycota</taxon>
        <taxon>Agaricomycotina</taxon>
        <taxon>Agaricomycetes</taxon>
        <taxon>Agaricomycetidae</taxon>
        <taxon>Agaricales</taxon>
        <taxon>Tricholomatineae</taxon>
        <taxon>Lyophyllaceae</taxon>
        <taxon>Hypsizygus</taxon>
    </lineage>
</organism>
<feature type="region of interest" description="Disordered" evidence="1">
    <location>
        <begin position="181"/>
        <end position="243"/>
    </location>
</feature>
<feature type="region of interest" description="Disordered" evidence="1">
    <location>
        <begin position="67"/>
        <end position="102"/>
    </location>
</feature>
<protein>
    <recommendedName>
        <fullName evidence="2">DUF6532 domain-containing protein</fullName>
    </recommendedName>
</protein>
<proteinExistence type="predicted"/>
<comment type="caution">
    <text evidence="3">The sequence shown here is derived from an EMBL/GenBank/DDBJ whole genome shotgun (WGS) entry which is preliminary data.</text>
</comment>
<dbReference type="OrthoDB" id="3257342at2759"/>
<dbReference type="Pfam" id="PF20149">
    <property type="entry name" value="DUF6532"/>
    <property type="match status" value="1"/>
</dbReference>
<reference evidence="3" key="1">
    <citation type="submission" date="2018-04" db="EMBL/GenBank/DDBJ databases">
        <title>Whole genome sequencing of Hypsizygus marmoreus.</title>
        <authorList>
            <person name="Choi I.-G."/>
            <person name="Min B."/>
            <person name="Kim J.-G."/>
            <person name="Kim S."/>
            <person name="Oh Y.-L."/>
            <person name="Kong W.-S."/>
            <person name="Park H."/>
            <person name="Jeong J."/>
            <person name="Song E.-S."/>
        </authorList>
    </citation>
    <scope>NUCLEOTIDE SEQUENCE [LARGE SCALE GENOMIC DNA]</scope>
    <source>
        <strain evidence="3">51987-8</strain>
    </source>
</reference>
<dbReference type="EMBL" id="LUEZ02000101">
    <property type="protein sequence ID" value="RDB18461.1"/>
    <property type="molecule type" value="Genomic_DNA"/>
</dbReference>
<feature type="compositionally biased region" description="Basic and acidic residues" evidence="1">
    <location>
        <begin position="183"/>
        <end position="192"/>
    </location>
</feature>
<evidence type="ECO:0000259" key="2">
    <source>
        <dbReference type="Pfam" id="PF20149"/>
    </source>
</evidence>
<dbReference type="AlphaFoldDB" id="A0A369J8U5"/>
<dbReference type="Proteomes" id="UP000076154">
    <property type="component" value="Unassembled WGS sequence"/>
</dbReference>
<gene>
    <name evidence="3" type="ORF">Hypma_000275</name>
</gene>
<sequence>MPPRRSSKAATKPAKQAASAVPEPIVAPQSKVSGRERVYTSKQQDNAADKANKEAVKKNKLYREALRVRQGHEEISGFTPSTRGSKDPSYMPPESEDEENDPLAAVVATDTSAFSLRPAVKTSVRNGKTLVCRVPSTEYVSQATTASAPPRTKPLVRRAGGGFSQGPSPAMVLEHPYCEEDAPAQHREDSERHHAHPGSYTREDSQRYHARPGPYTPHVQASFGGGDGTYYHSHPDTEQSDDEEFTGVDHIVNYQEPRHYVYPNAHSELESFPRSGLSASPDGHSTLGIRKSPPPTMSVASTITIKKPKVETTGSRGRVRASDFDDLSKTVLEDAIAEYRARICTQDPYPDRIRDREWGTSVWVAACAARGVQIEFEESALKLITQRSSQVRGQLKTVARPLLEPRFDINAFNDKRTNRDIVEDLLDHISFVYKDSKERIGIFRNPIIQAIVNKMWFKNRTDEGVIRPEFTSEDGGITLVVLALVIVVIECCLHEWQTGEHVDVPFSASVYHDRFLAHLKTLQEFEAKTKDMDIMLRLRRHILKVARKHAKVDDAPAAQTVQLAETDFEAAKKEWESLVLSDEE</sequence>
<evidence type="ECO:0000313" key="4">
    <source>
        <dbReference type="Proteomes" id="UP000076154"/>
    </source>
</evidence>
<feature type="compositionally biased region" description="Low complexity" evidence="1">
    <location>
        <begin position="8"/>
        <end position="20"/>
    </location>
</feature>
<feature type="domain" description="DUF6532" evidence="2">
    <location>
        <begin position="335"/>
        <end position="525"/>
    </location>
</feature>
<keyword evidence="4" id="KW-1185">Reference proteome</keyword>
<evidence type="ECO:0000256" key="1">
    <source>
        <dbReference type="SAM" id="MobiDB-lite"/>
    </source>
</evidence>
<name>A0A369J8U5_HYPMA</name>
<dbReference type="InterPro" id="IPR045341">
    <property type="entry name" value="DUF6532"/>
</dbReference>
<dbReference type="InParanoid" id="A0A369J8U5"/>